<evidence type="ECO:0000256" key="1">
    <source>
        <dbReference type="ARBA" id="ARBA00004141"/>
    </source>
</evidence>
<dbReference type="Proteomes" id="UP001562425">
    <property type="component" value="Unassembled WGS sequence"/>
</dbReference>
<dbReference type="InterPro" id="IPR050927">
    <property type="entry name" value="TRPM"/>
</dbReference>
<feature type="domain" description="TRPM tetramerisation" evidence="9">
    <location>
        <begin position="264"/>
        <end position="319"/>
    </location>
</feature>
<evidence type="ECO:0000256" key="4">
    <source>
        <dbReference type="ARBA" id="ARBA00023136"/>
    </source>
</evidence>
<dbReference type="GO" id="GO:0016020">
    <property type="term" value="C:membrane"/>
    <property type="evidence" value="ECO:0007669"/>
    <property type="project" value="UniProtKB-SubCell"/>
</dbReference>
<dbReference type="EMBL" id="JBEHCU010000226">
    <property type="protein sequence ID" value="KAL1404597.1"/>
    <property type="molecule type" value="Genomic_DNA"/>
</dbReference>
<dbReference type="InterPro" id="IPR005821">
    <property type="entry name" value="Ion_trans_dom"/>
</dbReference>
<sequence>MWNPCDAAAIIFFLIGLVLRFRPYTMDVGRVIYCVDSIYWYLRILNILGVNKYLGPLVTMMGKMVKNMIYFVVLLLVVLMSFGVSRQAILFPNNDASWRLIREVYYQPYFMLYGEVFADHIDPPCGEDPSQPMCVTGHWITPIVMTGYLLISNILLINLLIAVFNNIYIEVNSVSHQVWMFQRFTVVMEYQQKPVLPPPLIAFCHFYSFLKYCVRKAKGLQQSRDNGLKLFLEKEDMERLYDFEEECVEGYFREQDVLLQQSTEERIKNTDERVENMSQKIEDINQKENIQTATVQNIEFRLRKVEESADQILSHLAVIHRFMSAHTQIQDNLNGSNSNVSGTGGIGAIASVPTVGPGIVFDSRARTISETDSNIIPIIPANPVNPRRKMNRSLTEVRPDAYIFDDGMHFEGSHEPRKLSMRSEDSEMFLPPSSKALSPVESAGVASSTSKQPKPPFLNVRQDTASTESKDTLTPLENCDDRTLIGDESGEDIIDPANFDGLRQRAAAARRRNSSMGGGGAAGGGGGGGGRRNSESASGFDMNKSQNSLYQLSFVKRQHSVTQSEPDSGNDQPAVQRPVAKGRHLLLQIHQEYTSITDELESVCHMITSPTSSRGGTDDRPKNVNELSNPEFAALIEKQHLKECEDSDYLMMERILQTRGSVEDSDDMFDDFHEDGGGRKMLRRETAIELPVTPSKSNILSLAESKNSSTDTEYSLQPYRFIKQSSNETNSSINVDNSSITNDLSMDGETSLNSTVIEMLAGSANLGPPEDRTGFTKRTASLGSASLVHQNSDTTNSTSTTRQSFLKKQLSIDKSGPGAAAGSIPENLERLAPPSSKPKPSNRFFDNLSVLGTKSVMSLLKESSSTSTDDTHTASLREPAPAPIPCISTNLVQDEIAKLSSNIKSSTDEDTDPPFNETMC</sequence>
<feature type="domain" description="Ion transport" evidence="8">
    <location>
        <begin position="1"/>
        <end position="173"/>
    </location>
</feature>
<keyword evidence="5" id="KW-0175">Coiled coil</keyword>
<feature type="coiled-coil region" evidence="5">
    <location>
        <begin position="260"/>
        <end position="287"/>
    </location>
</feature>
<dbReference type="GO" id="GO:0098655">
    <property type="term" value="P:monoatomic cation transmembrane transport"/>
    <property type="evidence" value="ECO:0007669"/>
    <property type="project" value="UniProtKB-ARBA"/>
</dbReference>
<evidence type="ECO:0000313" key="11">
    <source>
        <dbReference type="Proteomes" id="UP001562425"/>
    </source>
</evidence>
<reference evidence="10 11" key="1">
    <citation type="submission" date="2024-05" db="EMBL/GenBank/DDBJ databases">
        <title>Culex pipiens pipiens assembly and annotation.</title>
        <authorList>
            <person name="Alout H."/>
            <person name="Durand T."/>
        </authorList>
    </citation>
    <scope>NUCLEOTIDE SEQUENCE [LARGE SCALE GENOMIC DNA]</scope>
    <source>
        <strain evidence="10">HA-2024</strain>
        <tissue evidence="10">Whole body</tissue>
    </source>
</reference>
<dbReference type="Gene3D" id="1.20.5.1010">
    <property type="entry name" value="TRPM, tetramerisation domain"/>
    <property type="match status" value="1"/>
</dbReference>
<evidence type="ECO:0000256" key="7">
    <source>
        <dbReference type="SAM" id="Phobius"/>
    </source>
</evidence>
<dbReference type="InterPro" id="IPR037162">
    <property type="entry name" value="TRPM_tetra_sf"/>
</dbReference>
<evidence type="ECO:0000259" key="8">
    <source>
        <dbReference type="Pfam" id="PF00520"/>
    </source>
</evidence>
<feature type="compositionally biased region" description="Gly residues" evidence="6">
    <location>
        <begin position="516"/>
        <end position="531"/>
    </location>
</feature>
<comment type="caution">
    <text evidence="10">The sequence shown here is derived from an EMBL/GenBank/DDBJ whole genome shotgun (WGS) entry which is preliminary data.</text>
</comment>
<protein>
    <recommendedName>
        <fullName evidence="12">Transient receptor potential cation channel trpm</fullName>
    </recommendedName>
</protein>
<feature type="compositionally biased region" description="Basic and acidic residues" evidence="6">
    <location>
        <begin position="408"/>
        <end position="425"/>
    </location>
</feature>
<feature type="transmembrane region" description="Helical" evidence="7">
    <location>
        <begin position="139"/>
        <end position="164"/>
    </location>
</feature>
<evidence type="ECO:0000313" key="10">
    <source>
        <dbReference type="EMBL" id="KAL1404597.1"/>
    </source>
</evidence>
<name>A0ABD1DY60_CULPP</name>
<evidence type="ECO:0008006" key="12">
    <source>
        <dbReference type="Google" id="ProtNLM"/>
    </source>
</evidence>
<feature type="region of interest" description="Disordered" evidence="6">
    <location>
        <begin position="408"/>
        <end position="491"/>
    </location>
</feature>
<comment type="subcellular location">
    <subcellularLocation>
        <location evidence="1">Membrane</location>
        <topology evidence="1">Multi-pass membrane protein</topology>
    </subcellularLocation>
</comment>
<keyword evidence="11" id="KW-1185">Reference proteome</keyword>
<keyword evidence="4 7" id="KW-0472">Membrane</keyword>
<evidence type="ECO:0000256" key="6">
    <source>
        <dbReference type="SAM" id="MobiDB-lite"/>
    </source>
</evidence>
<evidence type="ECO:0000256" key="5">
    <source>
        <dbReference type="SAM" id="Coils"/>
    </source>
</evidence>
<dbReference type="AlphaFoldDB" id="A0ABD1DY60"/>
<proteinExistence type="predicted"/>
<evidence type="ECO:0000256" key="2">
    <source>
        <dbReference type="ARBA" id="ARBA00022692"/>
    </source>
</evidence>
<evidence type="ECO:0000256" key="3">
    <source>
        <dbReference type="ARBA" id="ARBA00022989"/>
    </source>
</evidence>
<dbReference type="PANTHER" id="PTHR13800">
    <property type="entry name" value="TRANSIENT RECEPTOR POTENTIAL CATION CHANNEL, SUBFAMILY M, MEMBER 6"/>
    <property type="match status" value="1"/>
</dbReference>
<dbReference type="Pfam" id="PF16519">
    <property type="entry name" value="TRPM_tetra"/>
    <property type="match status" value="1"/>
</dbReference>
<feature type="region of interest" description="Disordered" evidence="6">
    <location>
        <begin position="505"/>
        <end position="542"/>
    </location>
</feature>
<organism evidence="10 11">
    <name type="scientific">Culex pipiens pipiens</name>
    <name type="common">Northern house mosquito</name>
    <dbReference type="NCBI Taxonomy" id="38569"/>
    <lineage>
        <taxon>Eukaryota</taxon>
        <taxon>Metazoa</taxon>
        <taxon>Ecdysozoa</taxon>
        <taxon>Arthropoda</taxon>
        <taxon>Hexapoda</taxon>
        <taxon>Insecta</taxon>
        <taxon>Pterygota</taxon>
        <taxon>Neoptera</taxon>
        <taxon>Endopterygota</taxon>
        <taxon>Diptera</taxon>
        <taxon>Nematocera</taxon>
        <taxon>Culicoidea</taxon>
        <taxon>Culicidae</taxon>
        <taxon>Culicinae</taxon>
        <taxon>Culicini</taxon>
        <taxon>Culex</taxon>
        <taxon>Culex</taxon>
    </lineage>
</organism>
<gene>
    <name evidence="10" type="ORF">pipiens_001712</name>
</gene>
<accession>A0ABD1DY60</accession>
<dbReference type="PANTHER" id="PTHR13800:SF1">
    <property type="entry name" value="TRANSIENT RECEPTOR POTENTIAL CATION CHANNEL TRPM"/>
    <property type="match status" value="1"/>
</dbReference>
<dbReference type="Pfam" id="PF00520">
    <property type="entry name" value="Ion_trans"/>
    <property type="match status" value="1"/>
</dbReference>
<dbReference type="InterPro" id="IPR032415">
    <property type="entry name" value="TRPM_tetra"/>
</dbReference>
<feature type="transmembrane region" description="Helical" evidence="7">
    <location>
        <begin position="69"/>
        <end position="89"/>
    </location>
</feature>
<evidence type="ECO:0000259" key="9">
    <source>
        <dbReference type="Pfam" id="PF16519"/>
    </source>
</evidence>
<feature type="region of interest" description="Disordered" evidence="6">
    <location>
        <begin position="812"/>
        <end position="843"/>
    </location>
</feature>
<feature type="region of interest" description="Disordered" evidence="6">
    <location>
        <begin position="900"/>
        <end position="920"/>
    </location>
</feature>
<feature type="region of interest" description="Disordered" evidence="6">
    <location>
        <begin position="861"/>
        <end position="886"/>
    </location>
</feature>
<keyword evidence="2 7" id="KW-0812">Transmembrane</keyword>
<keyword evidence="3 7" id="KW-1133">Transmembrane helix</keyword>